<keyword evidence="2" id="KW-0472">Membrane</keyword>
<keyword evidence="2" id="KW-0812">Transmembrane</keyword>
<feature type="region of interest" description="Disordered" evidence="1">
    <location>
        <begin position="1"/>
        <end position="24"/>
    </location>
</feature>
<keyword evidence="2" id="KW-1133">Transmembrane helix</keyword>
<feature type="transmembrane region" description="Helical" evidence="2">
    <location>
        <begin position="41"/>
        <end position="61"/>
    </location>
</feature>
<proteinExistence type="predicted"/>
<sequence>MSTSDDDRSSGPAQGPEGTGRDSATAIAEGWDGRAMSTRGYVIMALIPFIGAALLFGLVALNAQRTGTGEGTAVRLPTNSWLPGQAVGASPVAGELVAGEGGCVYLDATDGTRVWPVWPAGWTAQESESGVISLYDDSSSLVARTGTSVTASGETTTDTDYTGTAACAAGADSVQLIESEVVPVG</sequence>
<evidence type="ECO:0000256" key="1">
    <source>
        <dbReference type="SAM" id="MobiDB-lite"/>
    </source>
</evidence>
<accession>A0A9X2IFN5</accession>
<evidence type="ECO:0000313" key="3">
    <source>
        <dbReference type="EMBL" id="MCM0621248.1"/>
    </source>
</evidence>
<dbReference type="RefSeq" id="WP_250827711.1">
    <property type="nucleotide sequence ID" value="NZ_JAMOIL010000016.1"/>
</dbReference>
<gene>
    <name evidence="3" type="ORF">M8330_13210</name>
</gene>
<protein>
    <submittedName>
        <fullName evidence="3">Uncharacterized protein</fullName>
    </submittedName>
</protein>
<dbReference type="AlphaFoldDB" id="A0A9X2IFN5"/>
<evidence type="ECO:0000313" key="4">
    <source>
        <dbReference type="Proteomes" id="UP001139485"/>
    </source>
</evidence>
<organism evidence="3 4">
    <name type="scientific">Nocardioides bruguierae</name>
    <dbReference type="NCBI Taxonomy" id="2945102"/>
    <lineage>
        <taxon>Bacteria</taxon>
        <taxon>Bacillati</taxon>
        <taxon>Actinomycetota</taxon>
        <taxon>Actinomycetes</taxon>
        <taxon>Propionibacteriales</taxon>
        <taxon>Nocardioidaceae</taxon>
        <taxon>Nocardioides</taxon>
    </lineage>
</organism>
<evidence type="ECO:0000256" key="2">
    <source>
        <dbReference type="SAM" id="Phobius"/>
    </source>
</evidence>
<dbReference type="EMBL" id="JAMOIL010000016">
    <property type="protein sequence ID" value="MCM0621248.1"/>
    <property type="molecule type" value="Genomic_DNA"/>
</dbReference>
<comment type="caution">
    <text evidence="3">The sequence shown here is derived from an EMBL/GenBank/DDBJ whole genome shotgun (WGS) entry which is preliminary data.</text>
</comment>
<name>A0A9X2IFN5_9ACTN</name>
<dbReference type="Proteomes" id="UP001139485">
    <property type="component" value="Unassembled WGS sequence"/>
</dbReference>
<reference evidence="3" key="1">
    <citation type="submission" date="2022-05" db="EMBL/GenBank/DDBJ databases">
        <authorList>
            <person name="Tuo L."/>
        </authorList>
    </citation>
    <scope>NUCLEOTIDE SEQUENCE</scope>
    <source>
        <strain evidence="3">BSK12Z-4</strain>
    </source>
</reference>
<keyword evidence="4" id="KW-1185">Reference proteome</keyword>